<evidence type="ECO:0000313" key="4">
    <source>
        <dbReference type="Proteomes" id="UP000076715"/>
    </source>
</evidence>
<protein>
    <recommendedName>
        <fullName evidence="2">eCIS core domain-containing protein</fullName>
    </recommendedName>
</protein>
<organism evidence="3 4">
    <name type="scientific">Aquimarina aggregata</name>
    <dbReference type="NCBI Taxonomy" id="1642818"/>
    <lineage>
        <taxon>Bacteria</taxon>
        <taxon>Pseudomonadati</taxon>
        <taxon>Bacteroidota</taxon>
        <taxon>Flavobacteriia</taxon>
        <taxon>Flavobacteriales</taxon>
        <taxon>Flavobacteriaceae</taxon>
        <taxon>Aquimarina</taxon>
    </lineage>
</organism>
<feature type="region of interest" description="Disordered" evidence="1">
    <location>
        <begin position="1"/>
        <end position="55"/>
    </location>
</feature>
<feature type="compositionally biased region" description="Basic and acidic residues" evidence="1">
    <location>
        <begin position="18"/>
        <end position="29"/>
    </location>
</feature>
<feature type="compositionally biased region" description="Low complexity" evidence="1">
    <location>
        <begin position="31"/>
        <end position="41"/>
    </location>
</feature>
<comment type="caution">
    <text evidence="3">The sequence shown here is derived from an EMBL/GenBank/DDBJ whole genome shotgun (WGS) entry which is preliminary data.</text>
</comment>
<dbReference type="Pfam" id="PF13699">
    <property type="entry name" value="eCIS_core"/>
    <property type="match status" value="1"/>
</dbReference>
<dbReference type="EMBL" id="LQRT01000060">
    <property type="protein sequence ID" value="KZS38158.1"/>
    <property type="molecule type" value="Genomic_DNA"/>
</dbReference>
<dbReference type="InterPro" id="IPR025295">
    <property type="entry name" value="eCIS_core_dom"/>
</dbReference>
<sequence>MKTAEIKTSSAAKNPVQAKREPFFKKEGEEGFFSKSGETSEPFFSPASIQPKLTIGQPNDKYEVEADKKADQVVQKLAEPANPTSTKTQTENLQKKEDDEVLQNKLEIQRKPIFESNAEQQEPNVQTKPIAPIQPSLTGDQDEEIQKKEEEFSESEEEIHTKLSSAENPSTPNEESTIQRKEEGSSTNTTDLESSLNSSKGSGSALPSNTQESMGNAFGADFSGVRTHTGGDAIQMNKDLGSQAFTHGNDIYFNEGKYNTNSTSGQHLLAHELTHTMQQGASKPTVQKVDEPTSEVTETPTAAEAAIRPNDALDISHRFDLTTAWANYLDAQYNDGERIFDVDVKIGERYSGTIKVNKTTRNIQGDAAKYELSEGNHKYLNITGWNFLNPMREAGVEPILVLRNFGDEQQTKGFLSVKMGDRALVADVQGFIKGLNDKLEAMDFLGIEPLNVDALENTFENGRLVFQVSALTTVVDGFLEAGGGLGITGDAFTFNLNANVDIQGLAQGQFTVARGEDGKLSGRGEIQGDIANVQATIIAEYIDGAVTIQGTGTMTSEKFTGSITLLVTDAAKSRQMMNAALGVETMDAQAETAATPETAAPKTKNNQVLAGWGEVQAKITPWLEGTAKIGIDHEGHVTIVGEIVVPDEIELMEQRGKKVQIFDVEIRAGYGIPLVGQVFLFAGIGMFVNAGFGPLVLKDVGFTGTYSTDPSVLQQFSITGTLGINAFAVLGLEAEAGVGVTLLGHDVKAGVNVTAAAGLRAYAEATPTFQYTESAAPEGGKVGESRLKGHFEAAAQLFLQLSGALFYELDSPWWSPAPDGREETPLGEVQYPIGDSMGIGADIDWLVGSSDAPELKFSPVEFDPDKFTADVMADPPPRRMGDADANPEGQWTGEPGGEQNANPEVTGDGEGLPPSSRREENLQNLPDEQKYMRALDEMSQLENVDPKPTEGVVEAKARRVKAKYGLNQIQLRNKQDDNVSVFVRHAREDNGNHLLVVPLMSEAERRRLLSDAMTDLRTRETNAAGEDGTIEEAAAQSMLQSWLRAHPAIESARVVDGGETWDYLIDVGDRNNTETGRLKGGSTENAGEAEEHFVDETGEDHRLYFEGDDINGEIIVRSAPRTLDELFNELQPVIQNLTGPRARVPVRSLQRARELYDSVDNHRNRLNSSTNEEERTSITSQLKSELARLANSLIPLMSISAHEYPPPILPPMVNSSKASGFTAEYLNSDVPTGSAANTYNGATLRGWVELQNAGLTANSDYVKMHLLPHELGGDAVDSNLVPAPGHSVNTPFSGNIERNAINSKDGGDTIWYRVRVSYHNGGASPYPKSINASWGKYEASDGSFNKTNEGNYGISNIDQPFDLEKVYLNESSTIAAQIRERLGINLDEARLILAARSSQGSFRNVRDVIDKISAHESQRVASNSRNRTTSAFYDRLDNIESALDAHLNEIGFNIRRR</sequence>
<accession>A0A162WKG4</accession>
<feature type="region of interest" description="Disordered" evidence="1">
    <location>
        <begin position="278"/>
        <end position="301"/>
    </location>
</feature>
<gene>
    <name evidence="3" type="ORF">AWE51_19125</name>
</gene>
<reference evidence="3 4" key="1">
    <citation type="submission" date="2016-01" db="EMBL/GenBank/DDBJ databases">
        <title>The draft genome sequence of Aquimarina sp. RZW4-3-2.</title>
        <authorList>
            <person name="Wang Y."/>
        </authorList>
    </citation>
    <scope>NUCLEOTIDE SEQUENCE [LARGE SCALE GENOMIC DNA]</scope>
    <source>
        <strain evidence="3 4">RZW4-3-2</strain>
    </source>
</reference>
<keyword evidence="4" id="KW-1185">Reference proteome</keyword>
<feature type="compositionally biased region" description="Polar residues" evidence="1">
    <location>
        <begin position="117"/>
        <end position="127"/>
    </location>
</feature>
<name>A0A162WKG4_9FLAO</name>
<dbReference type="STRING" id="1642818.AWE51_19125"/>
<feature type="region of interest" description="Disordered" evidence="1">
    <location>
        <begin position="866"/>
        <end position="921"/>
    </location>
</feature>
<evidence type="ECO:0000313" key="3">
    <source>
        <dbReference type="EMBL" id="KZS38158.1"/>
    </source>
</evidence>
<dbReference type="Proteomes" id="UP000076715">
    <property type="component" value="Unassembled WGS sequence"/>
</dbReference>
<feature type="compositionally biased region" description="Polar residues" evidence="1">
    <location>
        <begin position="82"/>
        <end position="92"/>
    </location>
</feature>
<dbReference type="RefSeq" id="WP_066320123.1">
    <property type="nucleotide sequence ID" value="NZ_LQRT01000060.1"/>
</dbReference>
<feature type="domain" description="eCIS core" evidence="2">
    <location>
        <begin position="206"/>
        <end position="281"/>
    </location>
</feature>
<feature type="compositionally biased region" description="Polar residues" evidence="1">
    <location>
        <begin position="205"/>
        <end position="214"/>
    </location>
</feature>
<dbReference type="OrthoDB" id="4317910at2"/>
<feature type="region of interest" description="Disordered" evidence="1">
    <location>
        <begin position="76"/>
        <end position="222"/>
    </location>
</feature>
<feature type="compositionally biased region" description="Polar residues" evidence="1">
    <location>
        <begin position="1"/>
        <end position="12"/>
    </location>
</feature>
<evidence type="ECO:0000256" key="1">
    <source>
        <dbReference type="SAM" id="MobiDB-lite"/>
    </source>
</evidence>
<evidence type="ECO:0000259" key="2">
    <source>
        <dbReference type="Pfam" id="PF13699"/>
    </source>
</evidence>
<feature type="compositionally biased region" description="Polar residues" evidence="1">
    <location>
        <begin position="162"/>
        <end position="176"/>
    </location>
</feature>
<proteinExistence type="predicted"/>
<feature type="compositionally biased region" description="Low complexity" evidence="1">
    <location>
        <begin position="194"/>
        <end position="204"/>
    </location>
</feature>